<evidence type="ECO:0000256" key="6">
    <source>
        <dbReference type="ARBA" id="ARBA00022737"/>
    </source>
</evidence>
<feature type="compositionally biased region" description="Low complexity" evidence="13">
    <location>
        <begin position="629"/>
        <end position="645"/>
    </location>
</feature>
<organism evidence="20 21">
    <name type="scientific">Oedothorax gibbosus</name>
    <dbReference type="NCBI Taxonomy" id="931172"/>
    <lineage>
        <taxon>Eukaryota</taxon>
        <taxon>Metazoa</taxon>
        <taxon>Ecdysozoa</taxon>
        <taxon>Arthropoda</taxon>
        <taxon>Chelicerata</taxon>
        <taxon>Arachnida</taxon>
        <taxon>Araneae</taxon>
        <taxon>Araneomorphae</taxon>
        <taxon>Entelegynae</taxon>
        <taxon>Araneoidea</taxon>
        <taxon>Linyphiidae</taxon>
        <taxon>Erigoninae</taxon>
        <taxon>Oedothorax</taxon>
    </lineage>
</organism>
<feature type="region of interest" description="Disordered" evidence="13">
    <location>
        <begin position="621"/>
        <end position="650"/>
    </location>
</feature>
<dbReference type="FunFam" id="2.10.25.10:FF:000055">
    <property type="entry name" value="alpha-tectorin isoform X1"/>
    <property type="match status" value="1"/>
</dbReference>
<dbReference type="Pfam" id="PF00754">
    <property type="entry name" value="F5_F8_type_C"/>
    <property type="match status" value="7"/>
</dbReference>
<evidence type="ECO:0000259" key="16">
    <source>
        <dbReference type="PROSITE" id="PS50022"/>
    </source>
</evidence>
<feature type="domain" description="Sushi" evidence="18">
    <location>
        <begin position="453"/>
        <end position="516"/>
    </location>
</feature>
<evidence type="ECO:0000256" key="2">
    <source>
        <dbReference type="ARBA" id="ARBA00007611"/>
    </source>
</evidence>
<dbReference type="PROSITE" id="PS51233">
    <property type="entry name" value="VWFD"/>
    <property type="match status" value="5"/>
</dbReference>
<feature type="domain" description="F5/8 type C" evidence="16">
    <location>
        <begin position="2895"/>
        <end position="3039"/>
    </location>
</feature>
<dbReference type="PROSITE" id="PS01286">
    <property type="entry name" value="FA58C_2"/>
    <property type="match status" value="4"/>
</dbReference>
<keyword evidence="5 14" id="KW-0732">Signal</keyword>
<feature type="compositionally biased region" description="Low complexity" evidence="13">
    <location>
        <begin position="111"/>
        <end position="121"/>
    </location>
</feature>
<dbReference type="PROSITE" id="PS00022">
    <property type="entry name" value="EGF_1"/>
    <property type="match status" value="2"/>
</dbReference>
<dbReference type="SMART" id="SM00214">
    <property type="entry name" value="VWC"/>
    <property type="match status" value="8"/>
</dbReference>
<dbReference type="Pfam" id="PF23244">
    <property type="entry name" value="VWF"/>
    <property type="match status" value="1"/>
</dbReference>
<feature type="domain" description="VWFD" evidence="19">
    <location>
        <begin position="841"/>
        <end position="1010"/>
    </location>
</feature>
<dbReference type="InterPro" id="IPR001846">
    <property type="entry name" value="VWF_type-D"/>
</dbReference>
<dbReference type="InterPro" id="IPR014853">
    <property type="entry name" value="VWF/SSPO/ZAN-like_Cys-rich_dom"/>
</dbReference>
<dbReference type="InterPro" id="IPR008979">
    <property type="entry name" value="Galactose-bd-like_sf"/>
</dbReference>
<feature type="domain" description="Sushi" evidence="18">
    <location>
        <begin position="40"/>
        <end position="103"/>
    </location>
</feature>
<evidence type="ECO:0000256" key="14">
    <source>
        <dbReference type="SAM" id="SignalP"/>
    </source>
</evidence>
<evidence type="ECO:0000256" key="13">
    <source>
        <dbReference type="SAM" id="MobiDB-lite"/>
    </source>
</evidence>
<keyword evidence="8 11" id="KW-1015">Disulfide bond</keyword>
<dbReference type="SMART" id="SM00041">
    <property type="entry name" value="CT"/>
    <property type="match status" value="1"/>
</dbReference>
<dbReference type="PANTHER" id="PTHR11339:SF386">
    <property type="entry name" value="HEMOLECTIN, ISOFORM A"/>
    <property type="match status" value="1"/>
</dbReference>
<dbReference type="SUPFAM" id="SSF49785">
    <property type="entry name" value="Galactose-binding domain-like"/>
    <property type="match status" value="7"/>
</dbReference>
<keyword evidence="21" id="KW-1185">Reference proteome</keyword>
<comment type="similarity">
    <text evidence="2">Belongs to the serine protease inhibitor-like (TIL domain-containing) family.</text>
</comment>
<feature type="compositionally biased region" description="Low complexity" evidence="13">
    <location>
        <begin position="5164"/>
        <end position="5185"/>
    </location>
</feature>
<sequence>MKMLLEIWTFLGVMGLTSGQYVKGGSSEHASRFSQSEATMPCDRPSPPMNGRISCTMMNNHYSCKGNCNPGYQFPDSTESYSLECSQSTGLWTPFQNFPDCEGGSGGGGYSHSSSSHISSSSGGGYGGSSLSHTSGSSGGGYAGSSSSHMRGSSGSGFAGSSSSHMGSYDSRYEHSMSGQAASACETPDPPMNGRVACTVMNDKYSCKGTCNPGFKFPDGLESYDLQCSKFSGQWTPYRNFPDCKGSYGDGYAESVSSYSSSGDSRYSHSGSAQGSFGQAYSHGSSIKTSGQGLCGQPKNPLNGAHHCSMSNGQWTCQATCNPGYEFPDRTRQVSATCNDRDGIWSPKKDFEDCQLLCHPPCENGGRCAVHNQCICSSTFRGIRCQYSVSLCDFKRLSSGTLYNDCTHNPEYTECLISCPPGATFNPPSTSIFRCTVDGKWNPPIAPTCVADNLCERPPPPTNGRVECRGSSEIMMCTGYCMSGYIFQDGFSELNIQCVKATGRWAPSIGFPDCEAICSPECQNGGRCLGHNNCLCTREFRGSRCEYPLSNCDGHERFASVAYQCQTNSKETVCTISCSSGSTLQPPQHTKYTCSFDGTWVPDLKPICVSDYSHLMDARSGSYGGHGQGSSSSWSSSSSGSQQMSHRYTGEHQGFEGQQRIGHEFGGQQSIGNEFGGQQSMGHEFGGQQGIGHEFGGQQSMENGFTGERMIGHEYTGQRDISATNFGHSGQQMVGNEFGSQQVMDTEFGGQQSVEHEFLGQESVDYDFGGQQTIDESFAQISRKTVLESGTPSGVKTASGKVGYQRETEDYDDQNSRDLRPSITKTINIFSSKRKASNFKGICSTWGFYHYRTFDGGVYTFPSSCWYILAASSVDDIVISVKSECTGELPCDRIVRIQHADNRYLLSYANGLSRNGISLAIPVQNGDMVVEYVSRYVVARTNFGYAIWINDENSVLLVAEPFIQHHTRGMCGNDDGNLDPFFACEDGTKSSDIFEFASSWKLEDLDGVCVETVEPKTPCNSETRENRMVSDKANLACSAFYDAEFEACGEVLDVEVYYLKCQMDCCSTNSVENCECSSLAEFVLECSRSGVDMSRGWRKPGLCPLMCKYGTEYRQCGPQCPATCSDQQPICSQQKCVDGCHCPRGTVLEDGQCIPVEECPCHMADKIYATGERTEQDCNTCVCLGGNWECTESLCPSSCSLSGPHITTFDGLNYDFHGRCPHYIVDGADFSVSVDYHVDCIGGNPASGVCVSSITIHTTSGAVVELKPSMEVMVNGREMKSMPVLAPGIYVGQATSTYMKAQLNNGLEILWDLGSFIHVYAPVELFGSLKGLCGTFTKNQHDEFLTPEGDIETSSGVFALKWRVEEHCRGVGESSYPEGSEKACDRFPERRHLAAEACGVLKRGEFKVCHDTLDYDRYYSDCMEDVCSCKGEPMKCACQALANYATACARKEKPVSWRLSVPECGIPCPHGQIYTACANPCSYSCGEIAHAHEHCRDHCVEGCACPPGRTLDDHGQCSPVSSCSCLHSGHSYPPEFVQRRGADMCECLEGNWDCHKASPSDLILTPPPDICDAEAHFVPTDCKSECPVTCSNYHHYQPCTVAVCAHGCSCQEGFILDTTTGSCVRPVECPCHHGGKSFSEGEETKMDCNNCVCEGGSWRCDTDPCPALCSAWGGSHFETFDGHLFDFDGTCAYVLAKAKISDSEFFAVVVQNVPCGVESTSICGKTVSVQLGDSSVILTRIHPLPIVPVDSRLTVTSVGMFTLVDSDIGLSVQWDRNTRVYVTAQPVWKNKMLGLCGDFNSDATDDFKSPSGGKPLVLPKDFADSWRVYKFCPLAKHSEDACETKEERRSWSQEKCGVLKSDLFIPCHFQVPVEEYYKRCVSDACGCSSGGDCECLCAVVSTYAQKCARSGVVIPWRSQDLCPIQCEACDRYSPCISLCPPPNCDTYLSREDSRSCKREYCVDGCDAKPCAAGKVHRSASNLTCVPAETCGEKPCIMIEGVPYREGERIDRPDVGDACQSCYCRRGKVECMGVPCTISTTTFRPLELQVLKECTFTGWTEWINSISPEDNEGNDSESLEQLAKTSRIPCPLDHDKRIECETEGNDSESLEQLAKTSRIPCPLDHVKRIECRTVETQEIAEATSENVTCNLQGGMKCWKSARTGECNDYEIKVYCQCREEATCPPGQIWDECAFDCDNSCQSLLVDLEDRGLCDGQACVEGCTSQVCQHPYLMRDADTCVTSDQCTCRLESGYILAPGQVVTNGCEKCQCLNNTLTCSTTAECKKPHEEVKEVILEEPPELRESFLSISCETSGDIERPTRHQLCAKGLVLTTPMCSYWSEWINKGKPKPGRKHGDREATRPYILKQTEGFCMKGDITDIECREATTDQDYRDTNEEKLVCSLNKGFQCQNRNQPDEMCKDYKIRYFCSCTEESTPVPLFIQTTPQTYVYPCVEFVPLIDGPDRLPDANIKASSSASSFSGPDGARFKTLGPKGAKKTWTAGQSNDQQFIEVDVGEVRGIYGIITKGKELSSEWVTSYQILYSKDGVSYAYYQDDNDNNMVFSGNFDDTHEVKHFFKRPFEARFIRIEPLTWERKISLKLELLGCLEAITQTAGVFPVESGRSEDVVTKTRILPVESERGETVFTVPASHAFDLESGRSEEAITKTRILPVESGRGETAITKTRILPVESGRGETAGPFLRTKTEMQQPSSGHKTIVGPLSDLKTPIKSHSLVIQTTPKPPKECLEPIGLQNGALMDSQFSATSSFSSASTPENARLGSDSAWVAAVSEDEQYLQVDFVNEANITGIITKGRESVPQWVTAYVVTYSKDGVIWNKIKNDEGTSLMEFPANYDPYTPVTNEFPAMIRARLLRIWPTNWKNWISMQIEILGCYQPQPCRDPMDVDDLIANYQRTSSSKISDFHSAAHGRLSSLSSWIPAKNDKNPFLQIDLLEPVRVTAVITKGDPESQQWVKSFFIAYSNDSLNWKKAEQLSGKAKEFIGNEDQNSPVINVLPIPFTSRYVQIIPSKWHRWISMRTELLGCKKEQECREPMGLENGVLADGQISATSSLDWNFTPSHARMSDRNGWIADTADKNPSIEVDFLEPRNVSAVVTKGTGDNDYWVTKYKVLFSEDNKRWYPVIDFNGHVIKFPGNIDSDTPVINTFPETIEAQYFRIVPVDYHNKIGMRLELLGCYHPFVCEEPMGLETGVIYDFQITASTSANPELGPEKARLGSDSGWVAELGDTEPYLQIDFMTPANITGIMTRGRSDVPEWVNLYEVSYSDDGLDWLDIKDGNGDTMVFNGNRDNESPATIMFPASIFSRYLRIRPTHYEKKVGLRLEVLGCAKEKLCMEPMGLENGLLSDSHISASSYKTDETSPEHARLNSKTSWSAAATEGAPQFIKVDFGALRNISGLVTKGNADDQSWVTSFQVSYSKDGDKWFPVRNALGEVIEFPGNKDAESPVINVLPETLEIQYIKIIPTDWKNWISLRTEVLGCYHPYGPIIATTEPEEEVLAMTYIPTEPTLVAACPNPMEVESSLLKDAILEASSSTPNGPTSRIGLYTIGQGGLSGGWVPAVEDLHPVLLVVLPDVKWVTSIFVQGREDEENWVKSLRVIASKDNKTWLPVFGPNGDEIIDGNEDRNNVVGHYFKKPMEAKFVKIIPETWHRWPSFRLDLRGCHVPVVPNVPTSLGTLALCPELEDEPEMAFNCPSVCPPGLVCDGQECVDPLDCSCFHDGKLFKVGDKMEDHSCMQCDCSLGGRTVCAKKVCPPCSKNDRSILNDDCSCLCEPCESNEVICPSSHECIPKERWCDGIVDCPDDETNCISTSTEKPTTSAESLLPIPPLVPGNAECDVMGKHIKTFDGQDITYDICHHVVMKEVLNGDFNVSLHKECDFSGDCRHWLELLHKGQKVKVFTNLRVELNGHNYTASQLPKLGVKTKSKATNLVINMVGDQVTIQSPVKGFTLVYDTNGHLKIEVSPSLKKRIGGLCGYYSGFPEDDQRKPDGKKAFTSQEFGDSWASDDAKSDCAPLVCPHEVMARALEQCNKLRSEPFGGCSKALPIDHFIEFCMSSTCECMIHNKISDEKCKCDSFQPFAEACENELGPLAIRNWRFIHGCHTECPPGMEWNDCGPSCQLTCNSNPELEQCSEKCVPGCFCAPGTVLSDDKCMPPEQCADQTCQGFGDPHFLTFDGLFYPFQAEGTFLIVGDRENDFALKGFSRRCSLFTRVTCMTGLQVLYKGNIVTIKKHMNVEVNGVKIPMDKLPLYTNGMVTLGYPGRTFVVSIPLMNLEARYYEDNSGFAVKVPSQKYFNKTEGLCGNCNRKKEDELKGKPLSEFVCSFQMEGDQNECKKAMEDLPVLNERVELCKGLENPVFEACHPLVDYEVYIDACSFDATNSGEPKSSLCKTAIEYARQCCQAGISVEEWPEVLDCEMKCPSGLKYSQCHEGCPQTCSSLKNSSSCSELKIDGCFCPAGKVLMGDECVDSISCDTCDEDGHMPFDEWKIGKCKKCLCKTDLTTECSVEVCPNKPICNSHEMLARVNNEQEDSCCESYSCVPKIENCPQVDVPDCPKGEVAKIYTRRDLCAEFRCECDPALCPAIVWPSDMEEGEVAEMVNDSCCRKMQVSCHPDSCPDKPHCRKGLELRETEGECCTKYKCKPPEDICVYTNSYKVVDGLQVKLKSEDTSPSLHKPGDEWTDGLCEKCKCVESNGQHAPLCVMEQCPRMDDLPENKEYVLHEMKIPGKCCPDIFRINCKDEEGNVYEEGEHWRDIDDPCINYVCEGKDIGGVQKSKNVINCTECPRNAVYFPPSKILGQCCGVCRITRCEDAEKVYEVGDTWVNEDQPCRKAECVKEYGIVKIVYTRQPCPTIPKDCPKNKITWDDKGCCEICNATSEISCSTGPIPLEDTIGFFSYRDDNRGGECVNEKPVPNVLKCSGACHSESYYSLEDGDFKDTCKCCKVNITINRTVDLVCPDRSRLKKSFVQPETCQCSKCAPKSGSRFLDKYEATERPQPWKSVKTAGSAKSPWEDMQTSRFGQVPLQIGQQVEQDEEEIEQIGQEVQQEDYDNLFDIVQQQPEDHGGMFEPVQQQQQDHGDMFEPIQQQQQDHGNMFEPIQQQQQDHGNMFEPIQQQDHGNMFEPFQQQQQDHGSMFEPFQQQQQDHDNMFEPIQQQQQDFDNPFDFFQQQQVDHD</sequence>
<feature type="disulfide bond" evidence="11">
    <location>
        <begin position="376"/>
        <end position="385"/>
    </location>
</feature>
<feature type="region of interest" description="Disordered" evidence="13">
    <location>
        <begin position="5134"/>
        <end position="5185"/>
    </location>
</feature>
<dbReference type="InterPro" id="IPR025155">
    <property type="entry name" value="WxxW_domain"/>
</dbReference>
<dbReference type="InterPro" id="IPR000421">
    <property type="entry name" value="FA58C"/>
</dbReference>
<evidence type="ECO:0000256" key="1">
    <source>
        <dbReference type="ARBA" id="ARBA00004239"/>
    </source>
</evidence>
<dbReference type="SMART" id="SM00215">
    <property type="entry name" value="VWC_out"/>
    <property type="match status" value="4"/>
</dbReference>
<dbReference type="GO" id="GO:0031012">
    <property type="term" value="C:extracellular matrix"/>
    <property type="evidence" value="ECO:0007669"/>
    <property type="project" value="TreeGrafter"/>
</dbReference>
<evidence type="ECO:0000256" key="12">
    <source>
        <dbReference type="PROSITE-ProRule" id="PRU00302"/>
    </source>
</evidence>
<feature type="domain" description="F5/8 type C" evidence="16">
    <location>
        <begin position="2451"/>
        <end position="2604"/>
    </location>
</feature>
<keyword evidence="11" id="KW-0245">EGF-like domain</keyword>
<feature type="disulfide bond" evidence="12">
    <location>
        <begin position="455"/>
        <end position="498"/>
    </location>
</feature>
<feature type="disulfide bond" evidence="11">
    <location>
        <begin position="518"/>
        <end position="528"/>
    </location>
</feature>
<keyword evidence="7" id="KW-0186">Copper</keyword>
<evidence type="ECO:0000259" key="19">
    <source>
        <dbReference type="PROSITE" id="PS51233"/>
    </source>
</evidence>
<feature type="domain" description="Sushi" evidence="18">
    <location>
        <begin position="383"/>
        <end position="451"/>
    </location>
</feature>
<dbReference type="SMART" id="SM00216">
    <property type="entry name" value="VWD"/>
    <property type="match status" value="5"/>
</dbReference>
<dbReference type="Gene3D" id="2.60.120.260">
    <property type="entry name" value="Galactose-binding domain-like"/>
    <property type="match status" value="7"/>
</dbReference>
<dbReference type="FunFam" id="2.60.120.260:FF:000016">
    <property type="entry name" value="Contactin-associated protein-like 4 isoform 1"/>
    <property type="match status" value="5"/>
</dbReference>
<dbReference type="InterPro" id="IPR002919">
    <property type="entry name" value="TIL_dom"/>
</dbReference>
<feature type="domain" description="VWFD" evidence="19">
    <location>
        <begin position="1196"/>
        <end position="1369"/>
    </location>
</feature>
<evidence type="ECO:0000256" key="4">
    <source>
        <dbReference type="ARBA" id="ARBA00022525"/>
    </source>
</evidence>
<feature type="disulfide bond" evidence="11">
    <location>
        <begin position="536"/>
        <end position="545"/>
    </location>
</feature>
<feature type="disulfide bond" evidence="10">
    <location>
        <begin position="4933"/>
        <end position="4985"/>
    </location>
</feature>
<comment type="caution">
    <text evidence="11">Lacks conserved residue(s) required for the propagation of feature annotation.</text>
</comment>
<feature type="disulfide bond" evidence="12">
    <location>
        <begin position="185"/>
        <end position="228"/>
    </location>
</feature>
<evidence type="ECO:0000256" key="7">
    <source>
        <dbReference type="ARBA" id="ARBA00023008"/>
    </source>
</evidence>
<dbReference type="Pfam" id="PF00094">
    <property type="entry name" value="VWD"/>
    <property type="match status" value="5"/>
</dbReference>
<dbReference type="Pfam" id="PF13330">
    <property type="entry name" value="Mucin2_WxxW"/>
    <property type="match status" value="2"/>
</dbReference>
<feature type="disulfide bond" evidence="10">
    <location>
        <begin position="4929"/>
        <end position="4983"/>
    </location>
</feature>
<dbReference type="SUPFAM" id="SSF57603">
    <property type="entry name" value="FnI-like domain"/>
    <property type="match status" value="1"/>
</dbReference>
<keyword evidence="4" id="KW-0964">Secreted</keyword>
<evidence type="ECO:0000259" key="15">
    <source>
        <dbReference type="PROSITE" id="PS01225"/>
    </source>
</evidence>
<feature type="disulfide bond" evidence="12">
    <location>
        <begin position="42"/>
        <end position="85"/>
    </location>
</feature>
<feature type="region of interest" description="Disordered" evidence="13">
    <location>
        <begin position="26"/>
        <end position="45"/>
    </location>
</feature>
<comment type="subcellular location">
    <subcellularLocation>
        <location evidence="1">Secreted</location>
        <location evidence="1">Extracellular space</location>
    </subcellularLocation>
</comment>
<dbReference type="InterPro" id="IPR000742">
    <property type="entry name" value="EGF"/>
</dbReference>
<feature type="region of interest" description="Disordered" evidence="13">
    <location>
        <begin position="104"/>
        <end position="148"/>
    </location>
</feature>
<dbReference type="SMART" id="SM00181">
    <property type="entry name" value="EGF"/>
    <property type="match status" value="6"/>
</dbReference>
<dbReference type="SUPFAM" id="SSF57424">
    <property type="entry name" value="LDL receptor-like module"/>
    <property type="match status" value="1"/>
</dbReference>
<feature type="domain" description="CTCK" evidence="15">
    <location>
        <begin position="4928"/>
        <end position="4989"/>
    </location>
</feature>
<feature type="domain" description="VWFD" evidence="19">
    <location>
        <begin position="1667"/>
        <end position="1833"/>
    </location>
</feature>
<dbReference type="Gene3D" id="2.10.25.10">
    <property type="entry name" value="Laminin"/>
    <property type="match status" value="7"/>
</dbReference>
<dbReference type="InterPro" id="IPR036055">
    <property type="entry name" value="LDL_receptor-like_sf"/>
</dbReference>
<dbReference type="PROSITE" id="PS01225">
    <property type="entry name" value="CTCK_2"/>
    <property type="match status" value="1"/>
</dbReference>
<evidence type="ECO:0000313" key="20">
    <source>
        <dbReference type="EMBL" id="KAG8186762.1"/>
    </source>
</evidence>
<dbReference type="GO" id="GO:0005615">
    <property type="term" value="C:extracellular space"/>
    <property type="evidence" value="ECO:0007669"/>
    <property type="project" value="TreeGrafter"/>
</dbReference>
<dbReference type="SMART" id="SM00192">
    <property type="entry name" value="LDLa"/>
    <property type="match status" value="1"/>
</dbReference>
<gene>
    <name evidence="20" type="ORF">JTE90_010656</name>
</gene>
<comment type="caution">
    <text evidence="20">The sequence shown here is derived from an EMBL/GenBank/DDBJ whole genome shotgun (WGS) entry which is preliminary data.</text>
</comment>
<dbReference type="PROSITE" id="PS50923">
    <property type="entry name" value="SUSHI"/>
    <property type="match status" value="5"/>
</dbReference>
<comment type="similarity">
    <text evidence="3">Belongs to the thrombospondin family.</text>
</comment>
<feature type="domain" description="Sushi" evidence="18">
    <location>
        <begin position="543"/>
        <end position="610"/>
    </location>
</feature>
<evidence type="ECO:0000256" key="3">
    <source>
        <dbReference type="ARBA" id="ARBA00009456"/>
    </source>
</evidence>
<feature type="domain" description="EGF-like" evidence="17">
    <location>
        <begin position="515"/>
        <end position="546"/>
    </location>
</feature>
<dbReference type="InterPro" id="IPR001007">
    <property type="entry name" value="VWF_dom"/>
</dbReference>
<dbReference type="GO" id="GO:0007399">
    <property type="term" value="P:nervous system development"/>
    <property type="evidence" value="ECO:0007669"/>
    <property type="project" value="UniProtKB-ARBA"/>
</dbReference>
<feature type="chain" id="PRO_5043989333" evidence="14">
    <location>
        <begin position="20"/>
        <end position="5185"/>
    </location>
</feature>
<feature type="region of interest" description="Disordered" evidence="13">
    <location>
        <begin position="789"/>
        <end position="818"/>
    </location>
</feature>
<dbReference type="CDD" id="cd00112">
    <property type="entry name" value="LDLa"/>
    <property type="match status" value="1"/>
</dbReference>
<feature type="compositionally biased region" description="Basic and acidic residues" evidence="13">
    <location>
        <begin position="804"/>
        <end position="818"/>
    </location>
</feature>
<dbReference type="PROSITE" id="PS01285">
    <property type="entry name" value="FA58C_1"/>
    <property type="match status" value="2"/>
</dbReference>
<dbReference type="PROSITE" id="PS50026">
    <property type="entry name" value="EGF_3"/>
    <property type="match status" value="2"/>
</dbReference>
<feature type="disulfide bond" evidence="11">
    <location>
        <begin position="358"/>
        <end position="368"/>
    </location>
</feature>
<evidence type="ECO:0000256" key="5">
    <source>
        <dbReference type="ARBA" id="ARBA00022729"/>
    </source>
</evidence>
<dbReference type="Pfam" id="PF08742">
    <property type="entry name" value="C8"/>
    <property type="match status" value="5"/>
</dbReference>
<feature type="domain" description="F5/8 type C" evidence="16">
    <location>
        <begin position="3196"/>
        <end position="3341"/>
    </location>
</feature>
<dbReference type="InterPro" id="IPR002172">
    <property type="entry name" value="LDrepeatLR_classA_rpt"/>
</dbReference>
<dbReference type="Proteomes" id="UP000827092">
    <property type="component" value="Unassembled WGS sequence"/>
</dbReference>
<dbReference type="SUPFAM" id="SSF57567">
    <property type="entry name" value="Serine protease inhibitors"/>
    <property type="match status" value="5"/>
</dbReference>
<keyword evidence="9" id="KW-0325">Glycoprotein</keyword>
<dbReference type="CDD" id="cd00057">
    <property type="entry name" value="FA58C"/>
    <property type="match status" value="6"/>
</dbReference>
<feature type="domain" description="EGF-like" evidence="17">
    <location>
        <begin position="355"/>
        <end position="386"/>
    </location>
</feature>
<dbReference type="InterPro" id="IPR050780">
    <property type="entry name" value="Mucin_vWF_Thrombospondin_sf"/>
</dbReference>
<dbReference type="Pfam" id="PF01826">
    <property type="entry name" value="TIL"/>
    <property type="match status" value="5"/>
</dbReference>
<evidence type="ECO:0000256" key="9">
    <source>
        <dbReference type="ARBA" id="ARBA00023180"/>
    </source>
</evidence>
<proteinExistence type="inferred from homology"/>
<evidence type="ECO:0000259" key="18">
    <source>
        <dbReference type="PROSITE" id="PS50923"/>
    </source>
</evidence>
<dbReference type="SMART" id="SM00832">
    <property type="entry name" value="C8"/>
    <property type="match status" value="5"/>
</dbReference>
<dbReference type="PROSITE" id="PS50022">
    <property type="entry name" value="FA58C_3"/>
    <property type="match status" value="7"/>
</dbReference>
<dbReference type="SMART" id="SM00032">
    <property type="entry name" value="CCP"/>
    <property type="match status" value="6"/>
</dbReference>
<feature type="domain" description="F5/8 type C" evidence="16">
    <location>
        <begin position="2743"/>
        <end position="2889"/>
    </location>
</feature>
<feature type="domain" description="VWFD" evidence="19">
    <location>
        <begin position="4173"/>
        <end position="4346"/>
    </location>
</feature>
<feature type="domain" description="VWFD" evidence="19">
    <location>
        <begin position="3846"/>
        <end position="4025"/>
    </location>
</feature>
<dbReference type="InterPro" id="IPR036084">
    <property type="entry name" value="Ser_inhib-like_sf"/>
</dbReference>
<dbReference type="InterPro" id="IPR000436">
    <property type="entry name" value="Sushi_SCR_CCP_dom"/>
</dbReference>
<dbReference type="PANTHER" id="PTHR11339">
    <property type="entry name" value="EXTRACELLULAR MATRIX GLYCOPROTEIN RELATED"/>
    <property type="match status" value="1"/>
</dbReference>
<evidence type="ECO:0000256" key="10">
    <source>
        <dbReference type="PROSITE-ProRule" id="PRU00039"/>
    </source>
</evidence>
<evidence type="ECO:0000313" key="21">
    <source>
        <dbReference type="Proteomes" id="UP000827092"/>
    </source>
</evidence>
<dbReference type="EMBL" id="JAFNEN010000289">
    <property type="protein sequence ID" value="KAG8186762.1"/>
    <property type="molecule type" value="Genomic_DNA"/>
</dbReference>
<keyword evidence="6" id="KW-0677">Repeat</keyword>
<dbReference type="CDD" id="cd19941">
    <property type="entry name" value="TIL"/>
    <property type="match status" value="6"/>
</dbReference>
<name>A0AAV6UR34_9ARAC</name>
<keyword evidence="12" id="KW-0768">Sushi</keyword>
<feature type="domain" description="F5/8 type C" evidence="16">
    <location>
        <begin position="3347"/>
        <end position="3493"/>
    </location>
</feature>
<feature type="domain" description="Sushi" evidence="18">
    <location>
        <begin position="183"/>
        <end position="246"/>
    </location>
</feature>
<evidence type="ECO:0000256" key="8">
    <source>
        <dbReference type="ARBA" id="ARBA00023157"/>
    </source>
</evidence>
<dbReference type="InterPro" id="IPR006207">
    <property type="entry name" value="Cys_knot_C"/>
</dbReference>
<feature type="domain" description="F5/8 type C" evidence="16">
    <location>
        <begin position="3526"/>
        <end position="3675"/>
    </location>
</feature>
<feature type="domain" description="F5/8 type C" evidence="16">
    <location>
        <begin position="3045"/>
        <end position="3190"/>
    </location>
</feature>
<feature type="signal peptide" evidence="14">
    <location>
        <begin position="1"/>
        <end position="19"/>
    </location>
</feature>
<dbReference type="SMART" id="SM00231">
    <property type="entry name" value="FA58C"/>
    <property type="match status" value="7"/>
</dbReference>
<accession>A0AAV6UR34</accession>
<protein>
    <submittedName>
        <fullName evidence="20">Uncharacterized protein</fullName>
    </submittedName>
</protein>
<reference evidence="20 21" key="1">
    <citation type="journal article" date="2022" name="Nat. Ecol. Evol.">
        <title>A masculinizing supergene underlies an exaggerated male reproductive morph in a spider.</title>
        <authorList>
            <person name="Hendrickx F."/>
            <person name="De Corte Z."/>
            <person name="Sonet G."/>
            <person name="Van Belleghem S.M."/>
            <person name="Kostlbacher S."/>
            <person name="Vangestel C."/>
        </authorList>
    </citation>
    <scope>NUCLEOTIDE SEQUENCE [LARGE SCALE GENOMIC DNA]</scope>
    <source>
        <strain evidence="20">W744_W776</strain>
    </source>
</reference>
<dbReference type="PROSITE" id="PS50068">
    <property type="entry name" value="LDLRA_2"/>
    <property type="match status" value="1"/>
</dbReference>
<evidence type="ECO:0000259" key="17">
    <source>
        <dbReference type="PROSITE" id="PS50026"/>
    </source>
</evidence>
<evidence type="ECO:0000256" key="11">
    <source>
        <dbReference type="PROSITE-ProRule" id="PRU00076"/>
    </source>
</evidence>